<feature type="non-terminal residue" evidence="1">
    <location>
        <position position="187"/>
    </location>
</feature>
<evidence type="ECO:0000313" key="1">
    <source>
        <dbReference type="EMBL" id="RDX58314.1"/>
    </source>
</evidence>
<dbReference type="EMBL" id="QJKJ01017625">
    <property type="protein sequence ID" value="RDX58314.1"/>
    <property type="molecule type" value="Genomic_DNA"/>
</dbReference>
<dbReference type="Proteomes" id="UP000257109">
    <property type="component" value="Unassembled WGS sequence"/>
</dbReference>
<accession>A0A371E0J9</accession>
<proteinExistence type="predicted"/>
<evidence type="ECO:0000313" key="2">
    <source>
        <dbReference type="Proteomes" id="UP000257109"/>
    </source>
</evidence>
<gene>
    <name evidence="1" type="ORF">CR513_62379</name>
</gene>
<organism evidence="1 2">
    <name type="scientific">Mucuna pruriens</name>
    <name type="common">Velvet bean</name>
    <name type="synonym">Dolichos pruriens</name>
    <dbReference type="NCBI Taxonomy" id="157652"/>
    <lineage>
        <taxon>Eukaryota</taxon>
        <taxon>Viridiplantae</taxon>
        <taxon>Streptophyta</taxon>
        <taxon>Embryophyta</taxon>
        <taxon>Tracheophyta</taxon>
        <taxon>Spermatophyta</taxon>
        <taxon>Magnoliopsida</taxon>
        <taxon>eudicotyledons</taxon>
        <taxon>Gunneridae</taxon>
        <taxon>Pentapetalae</taxon>
        <taxon>rosids</taxon>
        <taxon>fabids</taxon>
        <taxon>Fabales</taxon>
        <taxon>Fabaceae</taxon>
        <taxon>Papilionoideae</taxon>
        <taxon>50 kb inversion clade</taxon>
        <taxon>NPAAA clade</taxon>
        <taxon>indigoferoid/millettioid clade</taxon>
        <taxon>Phaseoleae</taxon>
        <taxon>Mucuna</taxon>
    </lineage>
</organism>
<keyword evidence="2" id="KW-1185">Reference proteome</keyword>
<sequence length="187" mass="21020">MFDCNAVNTHMEGSLTLSKINSREKEDPTLFKSLMGSLSLPLYGISYLYSHEGNKENSLYLREYSVKNNTRRVVLIPTGVNRADTIMFPRKISSLAVDIDKLNASRRCFACLSFSVLGFCNRHARFILVDDGTSASNVVVGEYTYGKDRSMCDKADLCVVEIDLCVTEHRCSGGRYLLAFECDGRRE</sequence>
<name>A0A371E0J9_MUCPR</name>
<protein>
    <submittedName>
        <fullName evidence="1">Uncharacterized protein</fullName>
    </submittedName>
</protein>
<dbReference type="AlphaFoldDB" id="A0A371E0J9"/>
<comment type="caution">
    <text evidence="1">The sequence shown here is derived from an EMBL/GenBank/DDBJ whole genome shotgun (WGS) entry which is preliminary data.</text>
</comment>
<reference evidence="1" key="1">
    <citation type="submission" date="2018-05" db="EMBL/GenBank/DDBJ databases">
        <title>Draft genome of Mucuna pruriens seed.</title>
        <authorList>
            <person name="Nnadi N.E."/>
            <person name="Vos R."/>
            <person name="Hasami M.H."/>
            <person name="Devisetty U.K."/>
            <person name="Aguiy J.C."/>
        </authorList>
    </citation>
    <scope>NUCLEOTIDE SEQUENCE [LARGE SCALE GENOMIC DNA]</scope>
    <source>
        <strain evidence="1">JCA_2017</strain>
    </source>
</reference>